<name>A0A7G9GCG2_9FIRM</name>
<organism evidence="2 3">
    <name type="scientific">Wansuia hejianensis</name>
    <dbReference type="NCBI Taxonomy" id="2763667"/>
    <lineage>
        <taxon>Bacteria</taxon>
        <taxon>Bacillati</taxon>
        <taxon>Bacillota</taxon>
        <taxon>Clostridia</taxon>
        <taxon>Lachnospirales</taxon>
        <taxon>Lachnospiraceae</taxon>
        <taxon>Wansuia</taxon>
    </lineage>
</organism>
<dbReference type="PANTHER" id="PTHR47099:SF1">
    <property type="entry name" value="METHYLCOBAMIDE:COM METHYLTRANSFERASE MTBA"/>
    <property type="match status" value="1"/>
</dbReference>
<dbReference type="EMBL" id="CP060635">
    <property type="protein sequence ID" value="QNM08494.1"/>
    <property type="molecule type" value="Genomic_DNA"/>
</dbReference>
<dbReference type="Pfam" id="PF01208">
    <property type="entry name" value="URO-D"/>
    <property type="match status" value="1"/>
</dbReference>
<reference evidence="2 3" key="1">
    <citation type="submission" date="2020-08" db="EMBL/GenBank/DDBJ databases">
        <authorList>
            <person name="Liu C."/>
            <person name="Sun Q."/>
        </authorList>
    </citation>
    <scope>NUCLEOTIDE SEQUENCE [LARGE SCALE GENOMIC DNA]</scope>
    <source>
        <strain evidence="2 3">NSJ-29</strain>
    </source>
</reference>
<keyword evidence="3" id="KW-1185">Reference proteome</keyword>
<dbReference type="InterPro" id="IPR038071">
    <property type="entry name" value="UROD/MetE-like_sf"/>
</dbReference>
<protein>
    <recommendedName>
        <fullName evidence="1">Uroporphyrinogen decarboxylase (URO-D) domain-containing protein</fullName>
    </recommendedName>
</protein>
<dbReference type="GO" id="GO:0006779">
    <property type="term" value="P:porphyrin-containing compound biosynthetic process"/>
    <property type="evidence" value="ECO:0007669"/>
    <property type="project" value="InterPro"/>
</dbReference>
<gene>
    <name evidence="2" type="ORF">H9Q79_16780</name>
</gene>
<dbReference type="GO" id="GO:0004853">
    <property type="term" value="F:uroporphyrinogen decarboxylase activity"/>
    <property type="evidence" value="ECO:0007669"/>
    <property type="project" value="InterPro"/>
</dbReference>
<dbReference type="SUPFAM" id="SSF51726">
    <property type="entry name" value="UROD/MetE-like"/>
    <property type="match status" value="1"/>
</dbReference>
<evidence type="ECO:0000313" key="3">
    <source>
        <dbReference type="Proteomes" id="UP000515860"/>
    </source>
</evidence>
<dbReference type="AlphaFoldDB" id="A0A7G9GCG2"/>
<proteinExistence type="predicted"/>
<dbReference type="InterPro" id="IPR052024">
    <property type="entry name" value="Methanogen_methyltrans"/>
</dbReference>
<feature type="domain" description="Uroporphyrinogen decarboxylase (URO-D)" evidence="1">
    <location>
        <begin position="130"/>
        <end position="349"/>
    </location>
</feature>
<dbReference type="KEGG" id="whj:H9Q79_16780"/>
<dbReference type="Gene3D" id="3.20.20.210">
    <property type="match status" value="1"/>
</dbReference>
<dbReference type="PANTHER" id="PTHR47099">
    <property type="entry name" value="METHYLCOBAMIDE:COM METHYLTRANSFERASE MTBA"/>
    <property type="match status" value="1"/>
</dbReference>
<sequence length="360" mass="39709">MYTGKQRIICAFEHKKADRLPVFDAINKPDMYRDILGADNYESKGRLAVRLAKKVGMDAVVAHSAPYTCLIPPRDQFDTPTTFTDRFGVHCKVVDTSWPLGMAVNPQEVSKELLETIRNAQITDEDVLQVKEAVEEAGDEIAVFGSVRGTFGFLFILLGLENMSDAIYNEPELLTEIIEAADDFWTELGLRLIDAGCDALYVANDMGMNQRTLLSPAQFREFFFPSMKKQIETWKKAGGRVLLHSCGNIDAILEDLADMGIDAINNIQVRAGMDLASTKKRIGDRVTIVGNVDATGIMCQSDQQLIADAIQDVIDIAGQDGGLIIATDHSFHEGVPTENVIYFLNKAKELGVNDVCQANI</sequence>
<dbReference type="InterPro" id="IPR000257">
    <property type="entry name" value="Uroporphyrinogen_deCOase"/>
</dbReference>
<evidence type="ECO:0000259" key="1">
    <source>
        <dbReference type="Pfam" id="PF01208"/>
    </source>
</evidence>
<dbReference type="Proteomes" id="UP000515860">
    <property type="component" value="Chromosome"/>
</dbReference>
<evidence type="ECO:0000313" key="2">
    <source>
        <dbReference type="EMBL" id="QNM08494.1"/>
    </source>
</evidence>
<dbReference type="RefSeq" id="WP_118646289.1">
    <property type="nucleotide sequence ID" value="NZ_CP060635.1"/>
</dbReference>
<accession>A0A7G9GCG2</accession>